<name>A0ABS5PKY0_9FIRM</name>
<keyword evidence="3" id="KW-1185">Reference proteome</keyword>
<keyword evidence="1" id="KW-0472">Membrane</keyword>
<comment type="caution">
    <text evidence="2">The sequence shown here is derived from an EMBL/GenBank/DDBJ whole genome shotgun (WGS) entry which is preliminary data.</text>
</comment>
<gene>
    <name evidence="2" type="ORF">KHM83_03350</name>
</gene>
<keyword evidence="1" id="KW-0812">Transmembrane</keyword>
<feature type="transmembrane region" description="Helical" evidence="1">
    <location>
        <begin position="183"/>
        <end position="209"/>
    </location>
</feature>
<dbReference type="Proteomes" id="UP000746471">
    <property type="component" value="Unassembled WGS sequence"/>
</dbReference>
<feature type="transmembrane region" description="Helical" evidence="1">
    <location>
        <begin position="40"/>
        <end position="58"/>
    </location>
</feature>
<accession>A0ABS5PKY0</accession>
<feature type="transmembrane region" description="Helical" evidence="1">
    <location>
        <begin position="114"/>
        <end position="133"/>
    </location>
</feature>
<proteinExistence type="predicted"/>
<feature type="transmembrane region" description="Helical" evidence="1">
    <location>
        <begin position="87"/>
        <end position="108"/>
    </location>
</feature>
<evidence type="ECO:0000256" key="1">
    <source>
        <dbReference type="SAM" id="Phobius"/>
    </source>
</evidence>
<feature type="transmembrane region" description="Helical" evidence="1">
    <location>
        <begin position="12"/>
        <end position="34"/>
    </location>
</feature>
<keyword evidence="1" id="KW-1133">Transmembrane helix</keyword>
<sequence length="213" mass="23720">MLSLIRKDFLIVKKLTFITMALIVLVPIFISFIAPEIPGIFTFLYMLIFGTLMLSQAISQEEARYPKAISLLCAAPYSRSACVASKYFVFIATFAYCYLVDTLVKLLINPSAVLGMTSVLFVLLIGVIIFGIYMPIEYQFGAVKARFMFSTVIILFSMGPSMISNFDPNFLSAFSVFNQYPSMMLNSILAAMSITLFAASLIISTKIFLSKEL</sequence>
<dbReference type="Pfam" id="PF13346">
    <property type="entry name" value="ABC2_membrane_5"/>
    <property type="match status" value="1"/>
</dbReference>
<evidence type="ECO:0000313" key="3">
    <source>
        <dbReference type="Proteomes" id="UP000746471"/>
    </source>
</evidence>
<protein>
    <submittedName>
        <fullName evidence="2">ABC-2 transporter permease</fullName>
    </submittedName>
</protein>
<organism evidence="2 3">
    <name type="scientific">Fusibacter paucivorans</name>
    <dbReference type="NCBI Taxonomy" id="76009"/>
    <lineage>
        <taxon>Bacteria</taxon>
        <taxon>Bacillati</taxon>
        <taxon>Bacillota</taxon>
        <taxon>Clostridia</taxon>
        <taxon>Eubacteriales</taxon>
        <taxon>Eubacteriales Family XII. Incertae Sedis</taxon>
        <taxon>Fusibacter</taxon>
    </lineage>
</organism>
<reference evidence="2 3" key="1">
    <citation type="submission" date="2021-05" db="EMBL/GenBank/DDBJ databases">
        <title>Fusibacter ferrireducens sp. nov., an anaerobic, sulfur- and Fe-reducing bacterium isolated from the mangrove sediment.</title>
        <authorList>
            <person name="Qiu D."/>
        </authorList>
    </citation>
    <scope>NUCLEOTIDE SEQUENCE [LARGE SCALE GENOMIC DNA]</scope>
    <source>
        <strain evidence="2 3">DSM 12116</strain>
    </source>
</reference>
<dbReference type="RefSeq" id="WP_213235494.1">
    <property type="nucleotide sequence ID" value="NZ_JAHBCL010000004.1"/>
</dbReference>
<feature type="transmembrane region" description="Helical" evidence="1">
    <location>
        <begin position="145"/>
        <end position="163"/>
    </location>
</feature>
<evidence type="ECO:0000313" key="2">
    <source>
        <dbReference type="EMBL" id="MBS7525708.1"/>
    </source>
</evidence>
<dbReference type="InterPro" id="IPR025699">
    <property type="entry name" value="ABC2_memb-like"/>
</dbReference>
<dbReference type="EMBL" id="JAHBCL010000004">
    <property type="protein sequence ID" value="MBS7525708.1"/>
    <property type="molecule type" value="Genomic_DNA"/>
</dbReference>